<sequence>MSFDFLFQISIRNTVLDREKCNCSSDSLCVGIVHTRSICLCVSHNDRISLTNFTCACQNGFSGKRCEYEDVKIDISFYDVPIPQSLLVHFITVGEHDLGSLNPVPIRSTMFKKIRFDQDTITFFFMSLPFHHIFVQLEDKFYLTIPQHIYTPSVTIQTKIARSQYCSHIRELFNQTLIAYPILRRINYYHHACMKDSNLVCFHLILI</sequence>
<evidence type="ECO:0000313" key="2">
    <source>
        <dbReference type="EMBL" id="CAF5046278.1"/>
    </source>
</evidence>
<evidence type="ECO:0000259" key="1">
    <source>
        <dbReference type="PROSITE" id="PS01186"/>
    </source>
</evidence>
<reference evidence="2" key="1">
    <citation type="submission" date="2021-02" db="EMBL/GenBank/DDBJ databases">
        <authorList>
            <person name="Nowell W R."/>
        </authorList>
    </citation>
    <scope>NUCLEOTIDE SEQUENCE</scope>
</reference>
<accession>A0A8S3E193</accession>
<dbReference type="Proteomes" id="UP000681720">
    <property type="component" value="Unassembled WGS sequence"/>
</dbReference>
<organism evidence="2 3">
    <name type="scientific">Rotaria magnacalcarata</name>
    <dbReference type="NCBI Taxonomy" id="392030"/>
    <lineage>
        <taxon>Eukaryota</taxon>
        <taxon>Metazoa</taxon>
        <taxon>Spiralia</taxon>
        <taxon>Gnathifera</taxon>
        <taxon>Rotifera</taxon>
        <taxon>Eurotatoria</taxon>
        <taxon>Bdelloidea</taxon>
        <taxon>Philodinida</taxon>
        <taxon>Philodinidae</taxon>
        <taxon>Rotaria</taxon>
    </lineage>
</organism>
<proteinExistence type="predicted"/>
<dbReference type="EMBL" id="CAJOBJ010227118">
    <property type="protein sequence ID" value="CAF5046278.1"/>
    <property type="molecule type" value="Genomic_DNA"/>
</dbReference>
<dbReference type="InterPro" id="IPR000742">
    <property type="entry name" value="EGF"/>
</dbReference>
<gene>
    <name evidence="2" type="ORF">GIL414_LOCUS59709</name>
</gene>
<dbReference type="AlphaFoldDB" id="A0A8S3E193"/>
<protein>
    <recommendedName>
        <fullName evidence="1">EGF-like domain-containing protein</fullName>
    </recommendedName>
</protein>
<feature type="domain" description="EGF-like" evidence="1">
    <location>
        <begin position="55"/>
        <end position="66"/>
    </location>
</feature>
<dbReference type="PROSITE" id="PS01186">
    <property type="entry name" value="EGF_2"/>
    <property type="match status" value="1"/>
</dbReference>
<comment type="caution">
    <text evidence="2">The sequence shown here is derived from an EMBL/GenBank/DDBJ whole genome shotgun (WGS) entry which is preliminary data.</text>
</comment>
<evidence type="ECO:0000313" key="3">
    <source>
        <dbReference type="Proteomes" id="UP000681720"/>
    </source>
</evidence>
<name>A0A8S3E193_9BILA</name>
<dbReference type="Gene3D" id="2.10.25.10">
    <property type="entry name" value="Laminin"/>
    <property type="match status" value="1"/>
</dbReference>